<feature type="binding site" evidence="7">
    <location>
        <position position="83"/>
    </location>
    <ligand>
        <name>substrate</name>
    </ligand>
</feature>
<keyword evidence="5 7" id="KW-0067">ATP-binding</keyword>
<feature type="binding site" evidence="7">
    <location>
        <position position="20"/>
    </location>
    <ligand>
        <name>Mg(2+)</name>
        <dbReference type="ChEBI" id="CHEBI:18420"/>
    </ligand>
</feature>
<dbReference type="GO" id="GO:0000287">
    <property type="term" value="F:magnesium ion binding"/>
    <property type="evidence" value="ECO:0007669"/>
    <property type="project" value="UniProtKB-UniRule"/>
</dbReference>
<dbReference type="GO" id="GO:0008652">
    <property type="term" value="P:amino acid biosynthetic process"/>
    <property type="evidence" value="ECO:0007669"/>
    <property type="project" value="UniProtKB-KW"/>
</dbReference>
<comment type="caution">
    <text evidence="7">Lacks conserved residue(s) required for the propagation of feature annotation.</text>
</comment>
<evidence type="ECO:0000313" key="8">
    <source>
        <dbReference type="EMBL" id="ODM03111.1"/>
    </source>
</evidence>
<dbReference type="InterPro" id="IPR031322">
    <property type="entry name" value="Shikimate/glucono_kinase"/>
</dbReference>
<dbReference type="CDD" id="cd00464">
    <property type="entry name" value="SK"/>
    <property type="match status" value="1"/>
</dbReference>
<reference evidence="8 9" key="1">
    <citation type="submission" date="2016-07" db="EMBL/GenBank/DDBJ databases">
        <title>Characterization of isolates of Eisenbergiella tayi derived from blood cultures, using whole genome sequencing.</title>
        <authorList>
            <person name="Burdz T."/>
            <person name="Wiebe D."/>
            <person name="Huynh C."/>
            <person name="Bernard K."/>
        </authorList>
    </citation>
    <scope>NUCLEOTIDE SEQUENCE [LARGE SCALE GENOMIC DNA]</scope>
    <source>
        <strain evidence="8 9">NML 110608</strain>
    </source>
</reference>
<evidence type="ECO:0000256" key="5">
    <source>
        <dbReference type="ARBA" id="ARBA00022840"/>
    </source>
</evidence>
<dbReference type="GO" id="GO:0009423">
    <property type="term" value="P:chorismate biosynthetic process"/>
    <property type="evidence" value="ECO:0007669"/>
    <property type="project" value="UniProtKB-UniRule"/>
</dbReference>
<comment type="function">
    <text evidence="7">Catalyzes the specific phosphorylation of the 3-hydroxyl group of shikimic acid using ATP as a cosubstrate.</text>
</comment>
<proteinExistence type="inferred from homology"/>
<evidence type="ECO:0000256" key="6">
    <source>
        <dbReference type="ARBA" id="ARBA00023141"/>
    </source>
</evidence>
<dbReference type="Gene3D" id="3.40.50.300">
    <property type="entry name" value="P-loop containing nucleotide triphosphate hydrolases"/>
    <property type="match status" value="1"/>
</dbReference>
<keyword evidence="6 7" id="KW-0057">Aromatic amino acid biosynthesis</keyword>
<dbReference type="GO" id="GO:0005829">
    <property type="term" value="C:cytosol"/>
    <property type="evidence" value="ECO:0007669"/>
    <property type="project" value="TreeGrafter"/>
</dbReference>
<accession>A0A1E3A3Z7</accession>
<dbReference type="InterPro" id="IPR027417">
    <property type="entry name" value="P-loop_NTPase"/>
</dbReference>
<keyword evidence="2 7" id="KW-0808">Transferase</keyword>
<dbReference type="AlphaFoldDB" id="A0A1E3A3Z7"/>
<dbReference type="EC" id="2.7.1.71" evidence="7"/>
<dbReference type="PRINTS" id="PR01100">
    <property type="entry name" value="SHIKIMTKNASE"/>
</dbReference>
<dbReference type="HAMAP" id="MF_00109">
    <property type="entry name" value="Shikimate_kinase"/>
    <property type="match status" value="1"/>
</dbReference>
<gene>
    <name evidence="8" type="primary">aroK_1</name>
    <name evidence="7" type="synonym">aroK</name>
    <name evidence="8" type="ORF">BEI61_03905</name>
</gene>
<dbReference type="SUPFAM" id="SSF52540">
    <property type="entry name" value="P-loop containing nucleoside triphosphate hydrolases"/>
    <property type="match status" value="1"/>
</dbReference>
<keyword evidence="7" id="KW-0460">Magnesium</keyword>
<keyword evidence="3 7" id="KW-0547">Nucleotide-binding</keyword>
<comment type="pathway">
    <text evidence="7">Metabolic intermediate biosynthesis; chorismate biosynthesis; chorismate from D-erythrose 4-phosphate and phosphoenolpyruvate: step 5/7.</text>
</comment>
<protein>
    <recommendedName>
        <fullName evidence="7">Shikimate kinase</fullName>
        <shortName evidence="7">SK</shortName>
        <ecNumber evidence="7">2.7.1.71</ecNumber>
    </recommendedName>
</protein>
<sequence length="173" mass="18990">MLMGTKDNIVLIGMPGAGKSTVGVVLAKVLGCRFLDSDLVIQEETGRLLHEIISEDGIDGFLELENDVNSRIETSRSIIATGGSVVYGEQAMRHLKEIGTVVYLELSCEEIKKRLGDLRKRGVALKEGQTLEALYAERVPLYEKYADVTLCCGGKRMRQIVSELSAVFQPEGE</sequence>
<comment type="catalytic activity">
    <reaction evidence="7">
        <text>shikimate + ATP = 3-phosphoshikimate + ADP + H(+)</text>
        <dbReference type="Rhea" id="RHEA:13121"/>
        <dbReference type="ChEBI" id="CHEBI:15378"/>
        <dbReference type="ChEBI" id="CHEBI:30616"/>
        <dbReference type="ChEBI" id="CHEBI:36208"/>
        <dbReference type="ChEBI" id="CHEBI:145989"/>
        <dbReference type="ChEBI" id="CHEBI:456216"/>
        <dbReference type="EC" id="2.7.1.71"/>
    </reaction>
</comment>
<evidence type="ECO:0000256" key="7">
    <source>
        <dbReference type="HAMAP-Rule" id="MF_00109"/>
    </source>
</evidence>
<dbReference type="UniPathway" id="UPA00053">
    <property type="reaction ID" value="UER00088"/>
</dbReference>
<feature type="binding site" evidence="7">
    <location>
        <begin position="16"/>
        <end position="21"/>
    </location>
    <ligand>
        <name>ATP</name>
        <dbReference type="ChEBI" id="CHEBI:30616"/>
    </ligand>
</feature>
<comment type="subcellular location">
    <subcellularLocation>
        <location evidence="7">Cytoplasm</location>
    </subcellularLocation>
</comment>
<comment type="cofactor">
    <cofactor evidence="7">
        <name>Mg(2+)</name>
        <dbReference type="ChEBI" id="CHEBI:18420"/>
    </cofactor>
    <text evidence="7">Binds 1 Mg(2+) ion per subunit.</text>
</comment>
<organism evidence="8 9">
    <name type="scientific">Eisenbergiella tayi</name>
    <dbReference type="NCBI Taxonomy" id="1432052"/>
    <lineage>
        <taxon>Bacteria</taxon>
        <taxon>Bacillati</taxon>
        <taxon>Bacillota</taxon>
        <taxon>Clostridia</taxon>
        <taxon>Lachnospirales</taxon>
        <taxon>Lachnospiraceae</taxon>
        <taxon>Eisenbergiella</taxon>
    </lineage>
</organism>
<dbReference type="PATRIC" id="fig|1432052.4.peg.4327"/>
<name>A0A1E3A3Z7_9FIRM</name>
<keyword evidence="4 7" id="KW-0418">Kinase</keyword>
<keyword evidence="7" id="KW-0479">Metal-binding</keyword>
<dbReference type="Proteomes" id="UP000094067">
    <property type="component" value="Unassembled WGS sequence"/>
</dbReference>
<comment type="subunit">
    <text evidence="7">Monomer.</text>
</comment>
<comment type="caution">
    <text evidence="8">The sequence shown here is derived from an EMBL/GenBank/DDBJ whole genome shotgun (WGS) entry which is preliminary data.</text>
</comment>
<dbReference type="PANTHER" id="PTHR21087:SF16">
    <property type="entry name" value="SHIKIMATE KINASE 1, CHLOROPLASTIC"/>
    <property type="match status" value="1"/>
</dbReference>
<keyword evidence="7" id="KW-0963">Cytoplasm</keyword>
<dbReference type="GO" id="GO:0004765">
    <property type="term" value="F:shikimate kinase activity"/>
    <property type="evidence" value="ECO:0007669"/>
    <property type="project" value="UniProtKB-UniRule"/>
</dbReference>
<evidence type="ECO:0000256" key="1">
    <source>
        <dbReference type="ARBA" id="ARBA00022605"/>
    </source>
</evidence>
<dbReference type="PANTHER" id="PTHR21087">
    <property type="entry name" value="SHIKIMATE KINASE"/>
    <property type="match status" value="1"/>
</dbReference>
<comment type="similarity">
    <text evidence="7">Belongs to the shikimate kinase family.</text>
</comment>
<feature type="binding site" evidence="7">
    <location>
        <position position="38"/>
    </location>
    <ligand>
        <name>substrate</name>
    </ligand>
</feature>
<dbReference type="InterPro" id="IPR000623">
    <property type="entry name" value="Shikimate_kinase/TSH1"/>
</dbReference>
<dbReference type="GO" id="GO:0005524">
    <property type="term" value="F:ATP binding"/>
    <property type="evidence" value="ECO:0007669"/>
    <property type="project" value="UniProtKB-UniRule"/>
</dbReference>
<evidence type="ECO:0000256" key="4">
    <source>
        <dbReference type="ARBA" id="ARBA00022777"/>
    </source>
</evidence>
<evidence type="ECO:0000256" key="3">
    <source>
        <dbReference type="ARBA" id="ARBA00022741"/>
    </source>
</evidence>
<dbReference type="GO" id="GO:0009073">
    <property type="term" value="P:aromatic amino acid family biosynthetic process"/>
    <property type="evidence" value="ECO:0007669"/>
    <property type="project" value="UniProtKB-KW"/>
</dbReference>
<evidence type="ECO:0000313" key="9">
    <source>
        <dbReference type="Proteomes" id="UP000094067"/>
    </source>
</evidence>
<feature type="binding site" evidence="7">
    <location>
        <position position="138"/>
    </location>
    <ligand>
        <name>substrate</name>
    </ligand>
</feature>
<dbReference type="EMBL" id="MCGH01000003">
    <property type="protein sequence ID" value="ODM03111.1"/>
    <property type="molecule type" value="Genomic_DNA"/>
</dbReference>
<feature type="binding site" evidence="7">
    <location>
        <position position="121"/>
    </location>
    <ligand>
        <name>ATP</name>
        <dbReference type="ChEBI" id="CHEBI:30616"/>
    </ligand>
</feature>
<keyword evidence="1 7" id="KW-0028">Amino-acid biosynthesis</keyword>
<evidence type="ECO:0000256" key="2">
    <source>
        <dbReference type="ARBA" id="ARBA00022679"/>
    </source>
</evidence>
<dbReference type="Pfam" id="PF01202">
    <property type="entry name" value="SKI"/>
    <property type="match status" value="1"/>
</dbReference>